<organism evidence="2 3">
    <name type="scientific">Elysia marginata</name>
    <dbReference type="NCBI Taxonomy" id="1093978"/>
    <lineage>
        <taxon>Eukaryota</taxon>
        <taxon>Metazoa</taxon>
        <taxon>Spiralia</taxon>
        <taxon>Lophotrochozoa</taxon>
        <taxon>Mollusca</taxon>
        <taxon>Gastropoda</taxon>
        <taxon>Heterobranchia</taxon>
        <taxon>Euthyneura</taxon>
        <taxon>Panpulmonata</taxon>
        <taxon>Sacoglossa</taxon>
        <taxon>Placobranchoidea</taxon>
        <taxon>Plakobranchidae</taxon>
        <taxon>Elysia</taxon>
    </lineage>
</organism>
<evidence type="ECO:0000256" key="1">
    <source>
        <dbReference type="SAM" id="Phobius"/>
    </source>
</evidence>
<evidence type="ECO:0000313" key="2">
    <source>
        <dbReference type="EMBL" id="GFR89400.1"/>
    </source>
</evidence>
<protein>
    <submittedName>
        <fullName evidence="2">Monocarboxylate transporter</fullName>
    </submittedName>
</protein>
<accession>A0AAV4GXM5</accession>
<keyword evidence="1" id="KW-1133">Transmembrane helix</keyword>
<keyword evidence="1" id="KW-0812">Transmembrane</keyword>
<gene>
    <name evidence="2" type="ORF">ElyMa_006123300</name>
</gene>
<dbReference type="Gene3D" id="1.20.1250.20">
    <property type="entry name" value="MFS general substrate transporter like domains"/>
    <property type="match status" value="1"/>
</dbReference>
<dbReference type="AlphaFoldDB" id="A0AAV4GXM5"/>
<feature type="transmembrane region" description="Helical" evidence="1">
    <location>
        <begin position="38"/>
        <end position="56"/>
    </location>
</feature>
<comment type="caution">
    <text evidence="2">The sequence shown here is derived from an EMBL/GenBank/DDBJ whole genome shotgun (WGS) entry which is preliminary data.</text>
</comment>
<keyword evidence="1" id="KW-0472">Membrane</keyword>
<dbReference type="Proteomes" id="UP000762676">
    <property type="component" value="Unassembled WGS sequence"/>
</dbReference>
<feature type="transmembrane region" description="Helical" evidence="1">
    <location>
        <begin position="12"/>
        <end position="32"/>
    </location>
</feature>
<evidence type="ECO:0000313" key="3">
    <source>
        <dbReference type="Proteomes" id="UP000762676"/>
    </source>
</evidence>
<dbReference type="SUPFAM" id="SSF103473">
    <property type="entry name" value="MFS general substrate transporter"/>
    <property type="match status" value="1"/>
</dbReference>
<dbReference type="InterPro" id="IPR036259">
    <property type="entry name" value="MFS_trans_sf"/>
</dbReference>
<keyword evidence="3" id="KW-1185">Reference proteome</keyword>
<sequence length="145" mass="15522">MGLDKLTNGFGLLCMVRGIGTIAGPPLAGAMYDSTGSYDLPFMLGGMLMFAGGYIYRVFGKYTRVSHVATSTVSSVSTQGCNMLLHLPCHRKKPAPLEQEFEVENIEELTDAELNQKAGQMAGQLAGQMGSRPKIITLEDAMSAV</sequence>
<reference evidence="2 3" key="1">
    <citation type="journal article" date="2021" name="Elife">
        <title>Chloroplast acquisition without the gene transfer in kleptoplastic sea slugs, Plakobranchus ocellatus.</title>
        <authorList>
            <person name="Maeda T."/>
            <person name="Takahashi S."/>
            <person name="Yoshida T."/>
            <person name="Shimamura S."/>
            <person name="Takaki Y."/>
            <person name="Nagai Y."/>
            <person name="Toyoda A."/>
            <person name="Suzuki Y."/>
            <person name="Arimoto A."/>
            <person name="Ishii H."/>
            <person name="Satoh N."/>
            <person name="Nishiyama T."/>
            <person name="Hasebe M."/>
            <person name="Maruyama T."/>
            <person name="Minagawa J."/>
            <person name="Obokata J."/>
            <person name="Shigenobu S."/>
        </authorList>
    </citation>
    <scope>NUCLEOTIDE SEQUENCE [LARGE SCALE GENOMIC DNA]</scope>
</reference>
<proteinExistence type="predicted"/>
<dbReference type="EMBL" id="BMAT01012303">
    <property type="protein sequence ID" value="GFR89400.1"/>
    <property type="molecule type" value="Genomic_DNA"/>
</dbReference>
<name>A0AAV4GXM5_9GAST</name>